<dbReference type="Proteomes" id="UP000294325">
    <property type="component" value="Chromosome"/>
</dbReference>
<dbReference type="InterPro" id="IPR018639">
    <property type="entry name" value="DUF2062"/>
</dbReference>
<evidence type="ECO:0000256" key="1">
    <source>
        <dbReference type="SAM" id="Phobius"/>
    </source>
</evidence>
<protein>
    <submittedName>
        <fullName evidence="3">DUF2062 domain-containing protein</fullName>
    </submittedName>
</protein>
<evidence type="ECO:0000313" key="4">
    <source>
        <dbReference type="Proteomes" id="UP000294325"/>
    </source>
</evidence>
<dbReference type="KEGG" id="nwr:E3U44_01550"/>
<evidence type="ECO:0000259" key="2">
    <source>
        <dbReference type="Pfam" id="PF09835"/>
    </source>
</evidence>
<keyword evidence="1" id="KW-1133">Transmembrane helix</keyword>
<dbReference type="Pfam" id="PF09835">
    <property type="entry name" value="DUF2062"/>
    <property type="match status" value="1"/>
</dbReference>
<feature type="transmembrane region" description="Helical" evidence="1">
    <location>
        <begin position="132"/>
        <end position="155"/>
    </location>
</feature>
<name>A0A4P7BW84_9GAMM</name>
<keyword evidence="1" id="KW-0472">Membrane</keyword>
<dbReference type="RefSeq" id="WP_134356355.1">
    <property type="nucleotide sequence ID" value="NZ_CP038033.1"/>
</dbReference>
<keyword evidence="4" id="KW-1185">Reference proteome</keyword>
<dbReference type="EMBL" id="CP038033">
    <property type="protein sequence ID" value="QBQ53340.1"/>
    <property type="molecule type" value="Genomic_DNA"/>
</dbReference>
<dbReference type="AlphaFoldDB" id="A0A4P7BW84"/>
<keyword evidence="1" id="KW-0812">Transmembrane</keyword>
<dbReference type="OrthoDB" id="9786029at2"/>
<evidence type="ECO:0000313" key="3">
    <source>
        <dbReference type="EMBL" id="QBQ53340.1"/>
    </source>
</evidence>
<reference evidence="3 4" key="1">
    <citation type="submission" date="2019-03" db="EMBL/GenBank/DDBJ databases">
        <title>The genome sequence of Nitrosococcus wardiae strain D1FHST reveals the archetypal metabolic capacity of ammonia-oxidizing Gammaproteobacteria.</title>
        <authorList>
            <person name="Wang L."/>
            <person name="Lim C.K."/>
            <person name="Hanson T.E."/>
            <person name="Dang H."/>
            <person name="Klotz M.G."/>
        </authorList>
    </citation>
    <scope>NUCLEOTIDE SEQUENCE [LARGE SCALE GENOMIC DNA]</scope>
    <source>
        <strain evidence="3 4">D1FHS</strain>
    </source>
</reference>
<sequence>MPRRFLRRYLPPPHRLKEHKQLQYLGEWLSVPNLWHLNRRSVAGAVSIGLFIAFLPLPGQMLVAAIAAVWARVNLPVSVLMVWVTNPLTMGPIFFFAYKVGTWLLGISVQEVTFELTWQWLQTRLVAIWEPFLLGCLVVGLVVGLTGGLLTLGLWRMEVGRRWKERKRRKIIAKPGDKRCA</sequence>
<feature type="transmembrane region" description="Helical" evidence="1">
    <location>
        <begin position="77"/>
        <end position="96"/>
    </location>
</feature>
<proteinExistence type="predicted"/>
<gene>
    <name evidence="3" type="ORF">E3U44_01550</name>
</gene>
<accession>A0A4P7BW84</accession>
<feature type="transmembrane region" description="Helical" evidence="1">
    <location>
        <begin position="42"/>
        <end position="71"/>
    </location>
</feature>
<dbReference type="PANTHER" id="PTHR40547">
    <property type="entry name" value="SLL0298 PROTEIN"/>
    <property type="match status" value="1"/>
</dbReference>
<feature type="domain" description="DUF2062" evidence="2">
    <location>
        <begin position="23"/>
        <end position="164"/>
    </location>
</feature>
<dbReference type="PANTHER" id="PTHR40547:SF1">
    <property type="entry name" value="SLL0298 PROTEIN"/>
    <property type="match status" value="1"/>
</dbReference>
<organism evidence="3 4">
    <name type="scientific">Nitrosococcus wardiae</name>
    <dbReference type="NCBI Taxonomy" id="1814290"/>
    <lineage>
        <taxon>Bacteria</taxon>
        <taxon>Pseudomonadati</taxon>
        <taxon>Pseudomonadota</taxon>
        <taxon>Gammaproteobacteria</taxon>
        <taxon>Chromatiales</taxon>
        <taxon>Chromatiaceae</taxon>
        <taxon>Nitrosococcus</taxon>
    </lineage>
</organism>